<feature type="region of interest" description="Disordered" evidence="1">
    <location>
        <begin position="29"/>
        <end position="69"/>
    </location>
</feature>
<evidence type="ECO:0000313" key="2">
    <source>
        <dbReference type="EMBL" id="CAG1976473.1"/>
    </source>
</evidence>
<accession>A0A2H3FLJ5</accession>
<proteinExistence type="predicted"/>
<protein>
    <submittedName>
        <fullName evidence="2">Uncharacterized protein</fullName>
    </submittedName>
</protein>
<dbReference type="EMBL" id="CAAKMV010000011">
    <property type="protein sequence ID" value="VIO51940.1"/>
    <property type="molecule type" value="Genomic_DNA"/>
</dbReference>
<dbReference type="OrthoDB" id="5096893at2759"/>
<sequence length="334" mass="37849">MRLYRSLKPDRKSKRELDRNLLYSTLIDDVTPTKTSKKRAERERNSRNRRPRRRIAQPRPNQLLEPPGYHLHTDQVGLLVKPDNRPGDFRDINHNTSIPGSFAETPESVALLLNSHNPNSTFTAEATDIGASGVDEGGLMIESPPTVYQTNPNIPSAFQDLFFSSSGDLWNNFGPQDMTPTELRRHMEETAREVQRRAAPPPTLDPNLDQEVFSAMLTFGNGHTSREIVCLDEGFEVNFVSQGYLNKLRTTSGKPLCLVPAPPIYREVFTPDGRWAPVRYLLYADLEWESPDIPFPPRQLCFIHYSGNGGVHDNKLILGQSWFNSTEDQAPNRP</sequence>
<feature type="compositionally biased region" description="Basic residues" evidence="1">
    <location>
        <begin position="47"/>
        <end position="56"/>
    </location>
</feature>
<gene>
    <name evidence="3" type="ORF">FUG_LOCUS712</name>
    <name evidence="2" type="ORF">MDCFG202_LOCUS142834</name>
</gene>
<reference evidence="2" key="2">
    <citation type="submission" date="2021-03" db="EMBL/GenBank/DDBJ databases">
        <authorList>
            <person name="Alouane T."/>
            <person name="Langin T."/>
            <person name="Bonhomme L."/>
        </authorList>
    </citation>
    <scope>NUCLEOTIDE SEQUENCE</scope>
    <source>
        <strain evidence="2">MDC_Fg202</strain>
    </source>
</reference>
<name>A0A2H3FLJ5_GIBZA</name>
<dbReference type="AlphaFoldDB" id="A0A2H3FLJ5"/>
<reference evidence="3" key="1">
    <citation type="submission" date="2019-04" db="EMBL/GenBank/DDBJ databases">
        <authorList>
            <person name="Melise S."/>
            <person name="Noan J."/>
            <person name="Okalmin O."/>
        </authorList>
    </citation>
    <scope>NUCLEOTIDE SEQUENCE</scope>
    <source>
        <strain evidence="3">FN9</strain>
    </source>
</reference>
<evidence type="ECO:0000313" key="3">
    <source>
        <dbReference type="EMBL" id="VIO51940.1"/>
    </source>
</evidence>
<evidence type="ECO:0000313" key="4">
    <source>
        <dbReference type="Proteomes" id="UP000746612"/>
    </source>
</evidence>
<dbReference type="Proteomes" id="UP000746612">
    <property type="component" value="Unassembled WGS sequence"/>
</dbReference>
<organism evidence="2 4">
    <name type="scientific">Gibberella zeae</name>
    <name type="common">Wheat head blight fungus</name>
    <name type="synonym">Fusarium graminearum</name>
    <dbReference type="NCBI Taxonomy" id="5518"/>
    <lineage>
        <taxon>Eukaryota</taxon>
        <taxon>Fungi</taxon>
        <taxon>Dikarya</taxon>
        <taxon>Ascomycota</taxon>
        <taxon>Pezizomycotina</taxon>
        <taxon>Sordariomycetes</taxon>
        <taxon>Hypocreomycetidae</taxon>
        <taxon>Hypocreales</taxon>
        <taxon>Nectriaceae</taxon>
        <taxon>Fusarium</taxon>
    </lineage>
</organism>
<dbReference type="EMBL" id="CAJPIJ010000104">
    <property type="protein sequence ID" value="CAG1976473.1"/>
    <property type="molecule type" value="Genomic_DNA"/>
</dbReference>
<evidence type="ECO:0000256" key="1">
    <source>
        <dbReference type="SAM" id="MobiDB-lite"/>
    </source>
</evidence>